<dbReference type="InterPro" id="IPR023828">
    <property type="entry name" value="Peptidase_S8_Ser-AS"/>
</dbReference>
<dbReference type="PROSITE" id="PS51892">
    <property type="entry name" value="SUBTILASE"/>
    <property type="match status" value="1"/>
</dbReference>
<dbReference type="AlphaFoldDB" id="S8C841"/>
<comment type="caution">
    <text evidence="11">The sequence shown here is derived from an EMBL/GenBank/DDBJ whole genome shotgun (WGS) entry which is preliminary data.</text>
</comment>
<organism evidence="11 12">
    <name type="scientific">Genlisea aurea</name>
    <dbReference type="NCBI Taxonomy" id="192259"/>
    <lineage>
        <taxon>Eukaryota</taxon>
        <taxon>Viridiplantae</taxon>
        <taxon>Streptophyta</taxon>
        <taxon>Embryophyta</taxon>
        <taxon>Tracheophyta</taxon>
        <taxon>Spermatophyta</taxon>
        <taxon>Magnoliopsida</taxon>
        <taxon>eudicotyledons</taxon>
        <taxon>Gunneridae</taxon>
        <taxon>Pentapetalae</taxon>
        <taxon>asterids</taxon>
        <taxon>lamiids</taxon>
        <taxon>Lamiales</taxon>
        <taxon>Lentibulariaceae</taxon>
        <taxon>Genlisea</taxon>
    </lineage>
</organism>
<dbReference type="Pfam" id="PF00082">
    <property type="entry name" value="Peptidase_S8"/>
    <property type="match status" value="1"/>
</dbReference>
<evidence type="ECO:0000313" key="12">
    <source>
        <dbReference type="Proteomes" id="UP000015453"/>
    </source>
</evidence>
<keyword evidence="3" id="KW-0732">Signal</keyword>
<evidence type="ECO:0000256" key="6">
    <source>
        <dbReference type="PIRSR" id="PIRSR615500-1"/>
    </source>
</evidence>
<evidence type="ECO:0000256" key="2">
    <source>
        <dbReference type="ARBA" id="ARBA00022670"/>
    </source>
</evidence>
<dbReference type="InterPro" id="IPR010259">
    <property type="entry name" value="S8pro/Inhibitor_I9"/>
</dbReference>
<dbReference type="InterPro" id="IPR045051">
    <property type="entry name" value="SBT"/>
</dbReference>
<dbReference type="InterPro" id="IPR000209">
    <property type="entry name" value="Peptidase_S8/S53_dom"/>
</dbReference>
<dbReference type="Pfam" id="PF17766">
    <property type="entry name" value="fn3_6"/>
    <property type="match status" value="1"/>
</dbReference>
<dbReference type="MEROPS" id="S08.150"/>
<keyword evidence="5 7" id="KW-0720">Serine protease</keyword>
<dbReference type="PRINTS" id="PR00723">
    <property type="entry name" value="SUBTILISIN"/>
</dbReference>
<evidence type="ECO:0000259" key="8">
    <source>
        <dbReference type="Pfam" id="PF00082"/>
    </source>
</evidence>
<dbReference type="PROSITE" id="PS00138">
    <property type="entry name" value="SUBTILASE_SER"/>
    <property type="match status" value="1"/>
</dbReference>
<proteinExistence type="inferred from homology"/>
<dbReference type="EMBL" id="AUSU01005756">
    <property type="protein sequence ID" value="EPS63009.1"/>
    <property type="molecule type" value="Genomic_DNA"/>
</dbReference>
<dbReference type="OrthoDB" id="206201at2759"/>
<dbReference type="GO" id="GO:0004252">
    <property type="term" value="F:serine-type endopeptidase activity"/>
    <property type="evidence" value="ECO:0007669"/>
    <property type="project" value="UniProtKB-UniRule"/>
</dbReference>
<keyword evidence="4 7" id="KW-0378">Hydrolase</keyword>
<feature type="domain" description="Inhibitor I9" evidence="9">
    <location>
        <begin position="4"/>
        <end position="80"/>
    </location>
</feature>
<dbReference type="GO" id="GO:0006508">
    <property type="term" value="P:proteolysis"/>
    <property type="evidence" value="ECO:0007669"/>
    <property type="project" value="UniProtKB-KW"/>
</dbReference>
<dbReference type="PANTHER" id="PTHR10795">
    <property type="entry name" value="PROPROTEIN CONVERTASE SUBTILISIN/KEXIN"/>
    <property type="match status" value="1"/>
</dbReference>
<dbReference type="InterPro" id="IPR034197">
    <property type="entry name" value="Peptidases_S8_3"/>
</dbReference>
<dbReference type="InterPro" id="IPR015500">
    <property type="entry name" value="Peptidase_S8_subtilisin-rel"/>
</dbReference>
<evidence type="ECO:0000313" key="11">
    <source>
        <dbReference type="EMBL" id="EPS63009.1"/>
    </source>
</evidence>
<dbReference type="InterPro" id="IPR036852">
    <property type="entry name" value="Peptidase_S8/S53_dom_sf"/>
</dbReference>
<dbReference type="Gene3D" id="3.50.30.30">
    <property type="match status" value="1"/>
</dbReference>
<dbReference type="Proteomes" id="UP000015453">
    <property type="component" value="Unassembled WGS sequence"/>
</dbReference>
<dbReference type="CDD" id="cd02120">
    <property type="entry name" value="PA_subtilisin_like"/>
    <property type="match status" value="1"/>
</dbReference>
<evidence type="ECO:0000256" key="7">
    <source>
        <dbReference type="PROSITE-ProRule" id="PRU01240"/>
    </source>
</evidence>
<dbReference type="SUPFAM" id="SSF52743">
    <property type="entry name" value="Subtilisin-like"/>
    <property type="match status" value="1"/>
</dbReference>
<evidence type="ECO:0000256" key="3">
    <source>
        <dbReference type="ARBA" id="ARBA00022729"/>
    </source>
</evidence>
<sequence>MDTSAMPKPFSTHHDWYLNTLAVAADETISSSSSWASSRLVYSYGNAINGFAATLSPSELEAVRRSPGYLSSVKDREVQLDTTHSYRFLGLDSDHGAWSESDSGSDVIVGVVDTGVWPESRSFNDDGMGEIPRRWNGICEVGVRFNSSNCNRKLVGARYFNKGLLAGNPKLKISMNSARDTDGHGTHTSSTAGGSRTGGASYFGYAAGVARGAAPKSRVAIYKALWAEGNAVSDIIAAVDQAIIDGVDVLSMSLGINGVKLYEDPIAIASFAAAENGIFVSTSAGNNGPGRGTLHNGTPWVLTVAAGTIDREFRGRLTLGNGIELSGQTLYLGNYSTAAVPLFYAGECDKIGKQRREIVVCVDRTGSLGNQFSYLRDAEVAGGVFISNDSDTQSYIQTSFPALFFSPEQGREILGYLRNSTNPKAAFTKFAETAVGTTPAPKLTSYSSRGPSFSSPAVLKPDVLAPGDLIIASWPPKIPITALQSTDLFNKFNILSGTSMSCPHAAGVAALIKSQKPSWSPAAIRSAMMTTSSDLDNTGEPIKDSGINNEFANPFGIGSGHINPTRALNPGLIYDAGTEDYINLLCGLNFTARQIKTIARSKPRSCSKPSLDLNYPSFIAYFDGNGGGKTVKAFRRTVTNVGDVDSVYVARLSKFNGVNLTVSPERLEFDEKHRKRRFTVRIEGRKRSINSVIYGYLTWVDTNGKYTVKTPIVITK</sequence>
<dbReference type="FunFam" id="3.40.50.200:FF:000006">
    <property type="entry name" value="Subtilisin-like protease SBT1.5"/>
    <property type="match status" value="1"/>
</dbReference>
<gene>
    <name evidence="11" type="ORF">M569_11778</name>
</gene>
<feature type="domain" description="Subtilisin-like protease fibronectin type-III" evidence="10">
    <location>
        <begin position="612"/>
        <end position="714"/>
    </location>
</feature>
<keyword evidence="2 7" id="KW-0645">Protease</keyword>
<keyword evidence="12" id="KW-1185">Reference proteome</keyword>
<evidence type="ECO:0000259" key="10">
    <source>
        <dbReference type="Pfam" id="PF17766"/>
    </source>
</evidence>
<evidence type="ECO:0000259" key="9">
    <source>
        <dbReference type="Pfam" id="PF05922"/>
    </source>
</evidence>
<feature type="active site" description="Charge relay system" evidence="6 7">
    <location>
        <position position="499"/>
    </location>
</feature>
<dbReference type="InterPro" id="IPR037045">
    <property type="entry name" value="S8pro/Inhibitor_I9_sf"/>
</dbReference>
<protein>
    <submittedName>
        <fullName evidence="11">Subtilisin-like protease preproenzyme</fullName>
    </submittedName>
</protein>
<accession>S8C841</accession>
<reference evidence="11 12" key="1">
    <citation type="journal article" date="2013" name="BMC Genomics">
        <title>The miniature genome of a carnivorous plant Genlisea aurea contains a low number of genes and short non-coding sequences.</title>
        <authorList>
            <person name="Leushkin E.V."/>
            <person name="Sutormin R.A."/>
            <person name="Nabieva E.R."/>
            <person name="Penin A.A."/>
            <person name="Kondrashov A.S."/>
            <person name="Logacheva M.D."/>
        </authorList>
    </citation>
    <scope>NUCLEOTIDE SEQUENCE [LARGE SCALE GENOMIC DNA]</scope>
</reference>
<dbReference type="Gene3D" id="2.60.40.2310">
    <property type="match status" value="1"/>
</dbReference>
<comment type="similarity">
    <text evidence="1 7">Belongs to the peptidase S8 family.</text>
</comment>
<evidence type="ECO:0000256" key="1">
    <source>
        <dbReference type="ARBA" id="ARBA00011073"/>
    </source>
</evidence>
<feature type="active site" description="Charge relay system" evidence="6 7">
    <location>
        <position position="184"/>
    </location>
</feature>
<dbReference type="Gene3D" id="3.40.50.200">
    <property type="entry name" value="Peptidase S8/S53 domain"/>
    <property type="match status" value="1"/>
</dbReference>
<feature type="active site" description="Charge relay system" evidence="6 7">
    <location>
        <position position="113"/>
    </location>
</feature>
<feature type="domain" description="Peptidase S8/S53" evidence="8">
    <location>
        <begin position="104"/>
        <end position="538"/>
    </location>
</feature>
<dbReference type="InterPro" id="IPR041469">
    <property type="entry name" value="Subtilisin-like_FN3"/>
</dbReference>
<evidence type="ECO:0000256" key="4">
    <source>
        <dbReference type="ARBA" id="ARBA00022801"/>
    </source>
</evidence>
<dbReference type="Gene3D" id="3.30.70.80">
    <property type="entry name" value="Peptidase S8 propeptide/proteinase inhibitor I9"/>
    <property type="match status" value="1"/>
</dbReference>
<dbReference type="Pfam" id="PF05922">
    <property type="entry name" value="Inhibitor_I9"/>
    <property type="match status" value="1"/>
</dbReference>
<evidence type="ECO:0000256" key="5">
    <source>
        <dbReference type="ARBA" id="ARBA00022825"/>
    </source>
</evidence>
<dbReference type="CDD" id="cd04852">
    <property type="entry name" value="Peptidases_S8_3"/>
    <property type="match status" value="1"/>
</dbReference>
<name>S8C841_9LAMI</name>